<dbReference type="Proteomes" id="UP000706891">
    <property type="component" value="Unassembled WGS sequence"/>
</dbReference>
<evidence type="ECO:0000313" key="2">
    <source>
        <dbReference type="Proteomes" id="UP000706891"/>
    </source>
</evidence>
<comment type="caution">
    <text evidence="1">The sequence shown here is derived from an EMBL/GenBank/DDBJ whole genome shotgun (WGS) entry which is preliminary data.</text>
</comment>
<accession>A0A939B8P0</accession>
<organism evidence="1 2">
    <name type="scientific">Marseilla massiliensis</name>
    <dbReference type="NCBI Taxonomy" id="1841864"/>
    <lineage>
        <taxon>Bacteria</taxon>
        <taxon>Pseudomonadati</taxon>
        <taxon>Bacteroidota</taxon>
        <taxon>Bacteroidia</taxon>
        <taxon>Bacteroidales</taxon>
        <taxon>Prevotellaceae</taxon>
        <taxon>Marseilla</taxon>
    </lineage>
</organism>
<dbReference type="EMBL" id="JACJJG010000213">
    <property type="protein sequence ID" value="MBM6675055.1"/>
    <property type="molecule type" value="Genomic_DNA"/>
</dbReference>
<feature type="non-terminal residue" evidence="1">
    <location>
        <position position="1"/>
    </location>
</feature>
<dbReference type="Gene3D" id="3.40.630.10">
    <property type="entry name" value="Zn peptidases"/>
    <property type="match status" value="1"/>
</dbReference>
<name>A0A939B8P0_9BACT</name>
<dbReference type="SUPFAM" id="SSF53187">
    <property type="entry name" value="Zn-dependent exopeptidases"/>
    <property type="match status" value="1"/>
</dbReference>
<dbReference type="AlphaFoldDB" id="A0A939B8P0"/>
<gene>
    <name evidence="1" type="ORF">H6A34_14425</name>
</gene>
<keyword evidence="2" id="KW-1185">Reference proteome</keyword>
<reference evidence="1" key="1">
    <citation type="submission" date="2020-08" db="EMBL/GenBank/DDBJ databases">
        <authorList>
            <person name="Cejkova D."/>
            <person name="Kubasova T."/>
            <person name="Jahodarova E."/>
            <person name="Rychlik I."/>
        </authorList>
    </citation>
    <scope>NUCLEOTIDE SEQUENCE</scope>
    <source>
        <strain evidence="1">An824</strain>
    </source>
</reference>
<protein>
    <submittedName>
        <fullName evidence="1">Uncharacterized protein</fullName>
    </submittedName>
</protein>
<reference evidence="1" key="2">
    <citation type="journal article" date="2021" name="Sci. Rep.">
        <title>The distribution of antibiotic resistance genes in chicken gut microbiota commensals.</title>
        <authorList>
            <person name="Juricova H."/>
            <person name="Matiasovicova J."/>
            <person name="Kubasova T."/>
            <person name="Cejkova D."/>
            <person name="Rychlik I."/>
        </authorList>
    </citation>
    <scope>NUCLEOTIDE SEQUENCE</scope>
    <source>
        <strain evidence="1">An824</strain>
    </source>
</reference>
<sequence length="163" mass="18946">QIGFMDICSDDFIKDITPEKFGYTPTEGMMTDVEQLKENGLNVSCINISCGYYEPHTDNEFTDKNDLMKCLDFIEHIITICTKVYPHEPGRMKGYDCQLVWWEQYEEMYELVRDSLISDPTLTPADLHSFYHEEYPLLGLDDFAMICDDAATELYYERNGDVA</sequence>
<proteinExistence type="predicted"/>
<evidence type="ECO:0000313" key="1">
    <source>
        <dbReference type="EMBL" id="MBM6675055.1"/>
    </source>
</evidence>